<evidence type="ECO:0000313" key="2">
    <source>
        <dbReference type="Proteomes" id="UP001442841"/>
    </source>
</evidence>
<reference evidence="1 2" key="1">
    <citation type="submission" date="2024-04" db="EMBL/GenBank/DDBJ databases">
        <title>Isolation of an actinomycete strain from pig manure.</title>
        <authorList>
            <person name="Gong T."/>
            <person name="Yu Z."/>
            <person name="An M."/>
            <person name="Wei C."/>
            <person name="Yang W."/>
            <person name="Liu L."/>
        </authorList>
    </citation>
    <scope>NUCLEOTIDE SEQUENCE [LARGE SCALE GENOMIC DNA]</scope>
    <source>
        <strain evidence="1 2">ZF39</strain>
    </source>
</reference>
<name>A0ABZ3FR44_9ACTN</name>
<accession>A0ABZ3FR44</accession>
<evidence type="ECO:0008006" key="3">
    <source>
        <dbReference type="Google" id="ProtNLM"/>
    </source>
</evidence>
<organism evidence="1 2">
    <name type="scientific">Ammonicoccus fulvus</name>
    <dbReference type="NCBI Taxonomy" id="3138240"/>
    <lineage>
        <taxon>Bacteria</taxon>
        <taxon>Bacillati</taxon>
        <taxon>Actinomycetota</taxon>
        <taxon>Actinomycetes</taxon>
        <taxon>Propionibacteriales</taxon>
        <taxon>Propionibacteriaceae</taxon>
        <taxon>Ammonicoccus</taxon>
    </lineage>
</organism>
<gene>
    <name evidence="1" type="ORF">AADG42_14965</name>
</gene>
<evidence type="ECO:0000313" key="1">
    <source>
        <dbReference type="EMBL" id="XAN08548.1"/>
    </source>
</evidence>
<dbReference type="Proteomes" id="UP001442841">
    <property type="component" value="Chromosome"/>
</dbReference>
<protein>
    <recommendedName>
        <fullName evidence="3">DUF4352 domain-containing protein</fullName>
    </recommendedName>
</protein>
<keyword evidence="2" id="KW-1185">Reference proteome</keyword>
<dbReference type="RefSeq" id="WP_425310005.1">
    <property type="nucleotide sequence ID" value="NZ_CP154795.1"/>
</dbReference>
<dbReference type="EMBL" id="CP154795">
    <property type="protein sequence ID" value="XAN08548.1"/>
    <property type="molecule type" value="Genomic_DNA"/>
</dbReference>
<sequence length="176" mass="19389">MTVLRRPRLLLAGAVAILALALIALVGGFAEAGPRHGPSRTPGERMVGHRWAVVVHEASVVRRYDTSPPQLQLRLDLENVTDAYLAYQLKGLITVEFPDGTRFDELSISNPGNGYGNPGFVTPVEATIRLEELPPGDVPIRVTVRDERAHRSWVTSDNWRTTAVLGHVDLIARDLR</sequence>
<proteinExistence type="predicted"/>